<dbReference type="Pfam" id="PF08213">
    <property type="entry name" value="COX24_C"/>
    <property type="match status" value="1"/>
</dbReference>
<evidence type="ECO:0000256" key="1">
    <source>
        <dbReference type="SAM" id="MobiDB-lite"/>
    </source>
</evidence>
<comment type="caution">
    <text evidence="3">The sequence shown here is derived from an EMBL/GenBank/DDBJ whole genome shotgun (WGS) entry which is preliminary data.</text>
</comment>
<evidence type="ECO:0000259" key="2">
    <source>
        <dbReference type="SMART" id="SM01155"/>
    </source>
</evidence>
<feature type="region of interest" description="Disordered" evidence="1">
    <location>
        <begin position="42"/>
        <end position="79"/>
    </location>
</feature>
<feature type="region of interest" description="Disordered" evidence="1">
    <location>
        <begin position="335"/>
        <end position="368"/>
    </location>
</feature>
<protein>
    <recommendedName>
        <fullName evidence="2">Ribosomal protein mS38 C-terminal domain-containing protein</fullName>
    </recommendedName>
</protein>
<keyword evidence="4" id="KW-1185">Reference proteome</keyword>
<accession>A0AAD9L5R4</accession>
<name>A0AAD9L5R4_PAPLA</name>
<sequence length="368" mass="39993">MIRRLANFSTLPSIASSSSLASRTASSFSVPSSHIPSCRPILAGRGRFKPTRGGSISARISAARQNRTSDSQKTELGASEASVKIGRGRNKRRLSAYTVEIPISSPYTPTVKEGTVAESLHMGLTPAHMPLPIPLGTEHYFGERGSLVNPVPSPSEWHSSSLGPFDPSIRSTNTLHGDVKAMVKANSEVFDGHRSALNDHLHVMYALARPGRSHHLAEGKEYNAEFFDSDLPSLTSTLNTAVNEAGARNALAAETEWNEIFAKFSGTSSSPAQPESEQLTVSEEEKSAVNDAVSDLNVLLQGLAVEESALLAGRTKKGSKMIAVVGEDGSEEWIRMDSTRRKRKKKINKHKFKKRRKAQRALRKKLGK</sequence>
<dbReference type="SMART" id="SM01155">
    <property type="entry name" value="DUF1713"/>
    <property type="match status" value="1"/>
</dbReference>
<dbReference type="InterPro" id="IPR013177">
    <property type="entry name" value="Ribosomal_mS38_C"/>
</dbReference>
<dbReference type="EMBL" id="JAODAN010000004">
    <property type="protein sequence ID" value="KAK1924621.1"/>
    <property type="molecule type" value="Genomic_DNA"/>
</dbReference>
<organism evidence="3 4">
    <name type="scientific">Papiliotrema laurentii</name>
    <name type="common">Cryptococcus laurentii</name>
    <dbReference type="NCBI Taxonomy" id="5418"/>
    <lineage>
        <taxon>Eukaryota</taxon>
        <taxon>Fungi</taxon>
        <taxon>Dikarya</taxon>
        <taxon>Basidiomycota</taxon>
        <taxon>Agaricomycotina</taxon>
        <taxon>Tremellomycetes</taxon>
        <taxon>Tremellales</taxon>
        <taxon>Rhynchogastremaceae</taxon>
        <taxon>Papiliotrema</taxon>
    </lineage>
</organism>
<reference evidence="3" key="1">
    <citation type="submission" date="2023-02" db="EMBL/GenBank/DDBJ databases">
        <title>Identification and recombinant expression of a fungal hydrolase from Papiliotrema laurentii that hydrolyzes apple cutin and clears colloidal polyester polyurethane.</title>
        <authorList>
            <consortium name="DOE Joint Genome Institute"/>
            <person name="Roman V.A."/>
            <person name="Bojanowski C."/>
            <person name="Crable B.R."/>
            <person name="Wagner D.N."/>
            <person name="Hung C.S."/>
            <person name="Nadeau L.J."/>
            <person name="Schratz L."/>
            <person name="Haridas S."/>
            <person name="Pangilinan J."/>
            <person name="Lipzen A."/>
            <person name="Na H."/>
            <person name="Yan M."/>
            <person name="Ng V."/>
            <person name="Grigoriev I.V."/>
            <person name="Spatafora J.W."/>
            <person name="Barlow D."/>
            <person name="Biffinger J."/>
            <person name="Kelley-Loughnane N."/>
            <person name="Varaljay V.A."/>
            <person name="Crookes-Goodson W.J."/>
        </authorList>
    </citation>
    <scope>NUCLEOTIDE SEQUENCE</scope>
    <source>
        <strain evidence="3">5307AH</strain>
    </source>
</reference>
<feature type="compositionally biased region" description="Basic residues" evidence="1">
    <location>
        <begin position="340"/>
        <end position="368"/>
    </location>
</feature>
<dbReference type="Proteomes" id="UP001182556">
    <property type="component" value="Unassembled WGS sequence"/>
</dbReference>
<proteinExistence type="predicted"/>
<dbReference type="AlphaFoldDB" id="A0AAD9L5R4"/>
<evidence type="ECO:0000313" key="4">
    <source>
        <dbReference type="Proteomes" id="UP001182556"/>
    </source>
</evidence>
<gene>
    <name evidence="3" type="ORF">DB88DRAFT_545576</name>
</gene>
<evidence type="ECO:0000313" key="3">
    <source>
        <dbReference type="EMBL" id="KAK1924621.1"/>
    </source>
</evidence>
<feature type="domain" description="Ribosomal protein mS38 C-terminal" evidence="2">
    <location>
        <begin position="335"/>
        <end position="368"/>
    </location>
</feature>